<accession>A0A8W8ISA5</accession>
<protein>
    <recommendedName>
        <fullName evidence="8">Transposable element P transposase</fullName>
    </recommendedName>
</protein>
<name>A0A8W8ISA5_MAGGI</name>
<sequence>MPRLKRRSGSICQRKKYHSKRHRSQSVSDNCDSIFSESTAEPHVDHDYLSQAAQPSDHDYSALSAQPPDQDYSSQTMDHCCSTGQITTDIILSTETVPVENVTADFLVSESLSVSAEESENPLIKLQENLASLVCSPYTLTYNQQQHAIEIVEFYQREGATPSVKLCVVIKSDFQVDIYVHRTLVPQSNEFWSTLPRQISSAEDVCNLLAKLETYGVCVGNPDEEFHEITPIGCGLSHSASQEISAFREGDFGAVQGNLVYNSTIRSAKCDFLVLGARCVNCSGLRRLLRERKYRRDEQKKREVTMSSTYKHSDMTREMLCKKLSMQKAHIKTLQTEVERLKREMNATIEKGIKLDDAQNHEMKDLMAVCQDDMEQEYPDPGCYQRLFWEQQKKYEKHGKHGMRWHPMMIKLCLYLRQKSSKAYEALRDSGFVQLPSMRTLYDYSHYIESRLGFQPDVAKMLKEECTKKDMYSAEHRSFVGVLFDEVKIKEDLVYDKHSGEIVGYVNLGEISNQLYELERVIQKKTPAVAKCILVIMVRGVTSDLKFPFAAFATVGITADFLYPIIWKAISILEVTLKLKVLFCTCDGASPNRRFFKLHATDGEPFTHKTVNPYDPTRHIYFISDVPHLIKTARNCFSNSYSHTKSRSLWKDGKDISWMHIVRLYEEHCEQNLYTPCPKLTRGHIDLTAFSRMKVSFAAQVFSATIANSLEMLYDESVEETVKFVRTMNKFFDCLNVRNPYEGRNKRNPDLNAYTNPEDERLHWLVNDFLEYFAQWKQTVDDRGEFSEAQKATMQLSHQTLTGLKMSALSITACVRFMLERGSQYILTSFFNQDPLEQHFGHYRHKVGSNNNPTVYEVKNILTQIRTVGAQALPSARGNCKRDENRRPRTLDHTPVPRRKPKK</sequence>
<evidence type="ECO:0000256" key="1">
    <source>
        <dbReference type="SAM" id="Coils"/>
    </source>
</evidence>
<dbReference type="EnsemblMetazoa" id="G15352.2">
    <property type="protein sequence ID" value="G15352.2:cds"/>
    <property type="gene ID" value="G15352"/>
</dbReference>
<feature type="domain" description="Transposable element P transposase-like RNase H" evidence="3">
    <location>
        <begin position="452"/>
        <end position="598"/>
    </location>
</feature>
<feature type="compositionally biased region" description="Polar residues" evidence="2">
    <location>
        <begin position="25"/>
        <end position="34"/>
    </location>
</feature>
<dbReference type="Pfam" id="PF21789">
    <property type="entry name" value="TNP-like_RNaseH_C"/>
    <property type="match status" value="1"/>
</dbReference>
<feature type="region of interest" description="Disordered" evidence="2">
    <location>
        <begin position="873"/>
        <end position="903"/>
    </location>
</feature>
<feature type="compositionally biased region" description="Basic residues" evidence="2">
    <location>
        <begin position="1"/>
        <end position="24"/>
    </location>
</feature>
<dbReference type="PANTHER" id="PTHR47577:SF2">
    <property type="entry name" value="THAP DOMAIN CONTAINING 9"/>
    <property type="match status" value="1"/>
</dbReference>
<evidence type="ECO:0000313" key="6">
    <source>
        <dbReference type="EnsemblMetazoa" id="G15352.2:cds"/>
    </source>
</evidence>
<dbReference type="InterPro" id="IPR048366">
    <property type="entry name" value="TNP-like_GBD"/>
</dbReference>
<feature type="compositionally biased region" description="Basic and acidic residues" evidence="2">
    <location>
        <begin position="880"/>
        <end position="892"/>
    </location>
</feature>
<evidence type="ECO:0000259" key="5">
    <source>
        <dbReference type="Pfam" id="PF21789"/>
    </source>
</evidence>
<organism evidence="6 7">
    <name type="scientific">Magallana gigas</name>
    <name type="common">Pacific oyster</name>
    <name type="synonym">Crassostrea gigas</name>
    <dbReference type="NCBI Taxonomy" id="29159"/>
    <lineage>
        <taxon>Eukaryota</taxon>
        <taxon>Metazoa</taxon>
        <taxon>Spiralia</taxon>
        <taxon>Lophotrochozoa</taxon>
        <taxon>Mollusca</taxon>
        <taxon>Bivalvia</taxon>
        <taxon>Autobranchia</taxon>
        <taxon>Pteriomorphia</taxon>
        <taxon>Ostreida</taxon>
        <taxon>Ostreoidea</taxon>
        <taxon>Ostreidae</taxon>
        <taxon>Magallana</taxon>
    </lineage>
</organism>
<dbReference type="Pfam" id="PF21788">
    <property type="entry name" value="TNP-like_GBD"/>
    <property type="match status" value="1"/>
</dbReference>
<dbReference type="AlphaFoldDB" id="A0A8W8ISA5"/>
<dbReference type="InterPro" id="IPR048365">
    <property type="entry name" value="TNP-like_RNaseH_N"/>
</dbReference>
<dbReference type="PANTHER" id="PTHR47577">
    <property type="entry name" value="THAP DOMAIN-CONTAINING PROTEIN 6"/>
    <property type="match status" value="1"/>
</dbReference>
<evidence type="ECO:0000259" key="3">
    <source>
        <dbReference type="Pfam" id="PF21787"/>
    </source>
</evidence>
<feature type="domain" description="Transposable element P transposase-like RNase H C-terminal" evidence="5">
    <location>
        <begin position="831"/>
        <end position="855"/>
    </location>
</feature>
<dbReference type="Proteomes" id="UP000005408">
    <property type="component" value="Unassembled WGS sequence"/>
</dbReference>
<proteinExistence type="predicted"/>
<dbReference type="OMA" id="ECHCASI"/>
<evidence type="ECO:0000256" key="2">
    <source>
        <dbReference type="SAM" id="MobiDB-lite"/>
    </source>
</evidence>
<dbReference type="InterPro" id="IPR048367">
    <property type="entry name" value="TNP-like_RNaseH_C"/>
</dbReference>
<keyword evidence="7" id="KW-1185">Reference proteome</keyword>
<feature type="region of interest" description="Disordered" evidence="2">
    <location>
        <begin position="1"/>
        <end position="34"/>
    </location>
</feature>
<evidence type="ECO:0000259" key="4">
    <source>
        <dbReference type="Pfam" id="PF21788"/>
    </source>
</evidence>
<feature type="region of interest" description="Disordered" evidence="2">
    <location>
        <begin position="53"/>
        <end position="77"/>
    </location>
</feature>
<feature type="domain" description="Transposable element P transposase-like GTP-binding insertion" evidence="4">
    <location>
        <begin position="628"/>
        <end position="745"/>
    </location>
</feature>
<feature type="coiled-coil region" evidence="1">
    <location>
        <begin position="324"/>
        <end position="351"/>
    </location>
</feature>
<keyword evidence="1" id="KW-0175">Coiled coil</keyword>
<evidence type="ECO:0008006" key="8">
    <source>
        <dbReference type="Google" id="ProtNLM"/>
    </source>
</evidence>
<dbReference type="Pfam" id="PF21787">
    <property type="entry name" value="TNP-like_RNaseH_N"/>
    <property type="match status" value="1"/>
</dbReference>
<evidence type="ECO:0000313" key="7">
    <source>
        <dbReference type="Proteomes" id="UP000005408"/>
    </source>
</evidence>
<reference evidence="6" key="1">
    <citation type="submission" date="2022-08" db="UniProtKB">
        <authorList>
            <consortium name="EnsemblMetazoa"/>
        </authorList>
    </citation>
    <scope>IDENTIFICATION</scope>
    <source>
        <strain evidence="6">05x7-T-G4-1.051#20</strain>
    </source>
</reference>
<dbReference type="OrthoDB" id="2441813at2759"/>